<accession>A0A2U9ISE0</accession>
<dbReference type="Proteomes" id="UP000247586">
    <property type="component" value="Chromosome"/>
</dbReference>
<dbReference type="AlphaFoldDB" id="A0A2U9ISE0"/>
<keyword evidence="2" id="KW-1185">Reference proteome</keyword>
<dbReference type="KEGG" id="mhk:DFR87_03195"/>
<reference evidence="1" key="1">
    <citation type="submission" date="2018-05" db="EMBL/GenBank/DDBJ databases">
        <title>Complete Genome Sequences of Extremely Thermoacidophilic, Metal-Mobilizing Type-Strain Members of the Archaeal Family Sulfolobaceae: Acidianus brierleyi DSM-1651T, Acidianus sulfidivorans DSM-18786T, Metallosphaera hakonensis DSM-7519T, and Metallosphaera prunae DSM-10039T.</title>
        <authorList>
            <person name="Counts J.A."/>
            <person name="Kelly R.M."/>
        </authorList>
    </citation>
    <scope>NUCLEOTIDE SEQUENCE [LARGE SCALE GENOMIC DNA]</scope>
    <source>
        <strain evidence="1">HO1-1</strain>
    </source>
</reference>
<evidence type="ECO:0000313" key="1">
    <source>
        <dbReference type="EMBL" id="AWR98863.1"/>
    </source>
</evidence>
<dbReference type="STRING" id="1293036.GCA_001315825_01637"/>
<dbReference type="OrthoDB" id="37007at2157"/>
<proteinExistence type="predicted"/>
<gene>
    <name evidence="1" type="ORF">DFR87_03195</name>
</gene>
<dbReference type="EMBL" id="CP029287">
    <property type="protein sequence ID" value="AWR98863.1"/>
    <property type="molecule type" value="Genomic_DNA"/>
</dbReference>
<protein>
    <submittedName>
        <fullName evidence="1">Uncharacterized protein</fullName>
    </submittedName>
</protein>
<evidence type="ECO:0000313" key="2">
    <source>
        <dbReference type="Proteomes" id="UP000247586"/>
    </source>
</evidence>
<name>A0A2U9ISE0_9CREN</name>
<sequence length="248" mass="27723">MISKIKPVNLNLPNFSAVVYGYGMELPAYTLARGMIALSGKPVNLLGLYDFLLLDLPYSEESPILLVNGEMELKEIENVVRPLGVKGLLITCNDKSESQLKTVFLKGDMCEVNLSFSLVSWLTKNFSSPRTKRLTEELDLTDLGSWLGEIMKEIEPSLDFVLSPVLLPALNLMRENQGNKIKGFYEKDFSDSNVIYTGVDSMMGRRTAHQIRAMGKIAKEVVINTDPLTAPIYLSIMSYIFKNRTQGS</sequence>
<organism evidence="1 2">
    <name type="scientific">Metallosphaera hakonensis JCM 8857 = DSM 7519</name>
    <dbReference type="NCBI Taxonomy" id="1293036"/>
    <lineage>
        <taxon>Archaea</taxon>
        <taxon>Thermoproteota</taxon>
        <taxon>Thermoprotei</taxon>
        <taxon>Sulfolobales</taxon>
        <taxon>Sulfolobaceae</taxon>
        <taxon>Metallosphaera</taxon>
    </lineage>
</organism>